<name>A0A8J7ID10_9RHOB</name>
<protein>
    <submittedName>
        <fullName evidence="2">HNH endonuclease</fullName>
    </submittedName>
</protein>
<keyword evidence="2" id="KW-0378">Hydrolase</keyword>
<feature type="region of interest" description="Disordered" evidence="1">
    <location>
        <begin position="98"/>
        <end position="130"/>
    </location>
</feature>
<evidence type="ECO:0000313" key="3">
    <source>
        <dbReference type="Proteomes" id="UP000640583"/>
    </source>
</evidence>
<dbReference type="Proteomes" id="UP000640583">
    <property type="component" value="Unassembled WGS sequence"/>
</dbReference>
<dbReference type="Gene3D" id="1.10.30.50">
    <property type="match status" value="1"/>
</dbReference>
<keyword evidence="3" id="KW-1185">Reference proteome</keyword>
<sequence>MTRNVPEWVGKTDESAIPQRVKLRILERQGNKCPVTSMLFGPACRPEFDHITALVNGGENRESNIQALSSFAHKEKTAKDVAQKKKDRRVRAKHMGLKPKAYNPIPGSKGSRWKKKPCGTVIDRETGLPV</sequence>
<keyword evidence="2" id="KW-0540">Nuclease</keyword>
<organism evidence="2 3">
    <name type="scientific">Halocynthiibacter styelae</name>
    <dbReference type="NCBI Taxonomy" id="2761955"/>
    <lineage>
        <taxon>Bacteria</taxon>
        <taxon>Pseudomonadati</taxon>
        <taxon>Pseudomonadota</taxon>
        <taxon>Alphaproteobacteria</taxon>
        <taxon>Rhodobacterales</taxon>
        <taxon>Paracoccaceae</taxon>
        <taxon>Halocynthiibacter</taxon>
    </lineage>
</organism>
<proteinExistence type="predicted"/>
<dbReference type="AlphaFoldDB" id="A0A8J7ID10"/>
<comment type="caution">
    <text evidence="2">The sequence shown here is derived from an EMBL/GenBank/DDBJ whole genome shotgun (WGS) entry which is preliminary data.</text>
</comment>
<gene>
    <name evidence="2" type="ORF">H1D41_07315</name>
</gene>
<dbReference type="EMBL" id="JADCKQ010000004">
    <property type="protein sequence ID" value="MBI1493439.1"/>
    <property type="molecule type" value="Genomic_DNA"/>
</dbReference>
<dbReference type="RefSeq" id="WP_228848271.1">
    <property type="nucleotide sequence ID" value="NZ_JADCKQ010000004.1"/>
</dbReference>
<dbReference type="GO" id="GO:0004519">
    <property type="term" value="F:endonuclease activity"/>
    <property type="evidence" value="ECO:0007669"/>
    <property type="project" value="UniProtKB-KW"/>
</dbReference>
<keyword evidence="2" id="KW-0255">Endonuclease</keyword>
<reference evidence="2" key="1">
    <citation type="submission" date="2020-10" db="EMBL/GenBank/DDBJ databases">
        <title>Paenihalocynthiibacter styelae gen. nov., sp. nov., isolated from stalked sea squirt Styela clava.</title>
        <authorList>
            <person name="Kim Y.-O."/>
            <person name="Yoon J.-H."/>
        </authorList>
    </citation>
    <scope>NUCLEOTIDE SEQUENCE</scope>
    <source>
        <strain evidence="2">MYP1-1</strain>
    </source>
</reference>
<accession>A0A8J7ID10</accession>
<evidence type="ECO:0000313" key="2">
    <source>
        <dbReference type="EMBL" id="MBI1493439.1"/>
    </source>
</evidence>
<evidence type="ECO:0000256" key="1">
    <source>
        <dbReference type="SAM" id="MobiDB-lite"/>
    </source>
</evidence>